<proteinExistence type="predicted"/>
<feature type="domain" description="DUF6429" evidence="1">
    <location>
        <begin position="17"/>
        <end position="88"/>
    </location>
</feature>
<protein>
    <submittedName>
        <fullName evidence="2">Transposase</fullName>
    </submittedName>
</protein>
<dbReference type="Pfam" id="PF20008">
    <property type="entry name" value="DUF6429"/>
    <property type="match status" value="1"/>
</dbReference>
<dbReference type="Proteomes" id="UP000462362">
    <property type="component" value="Unassembled WGS sequence"/>
</dbReference>
<accession>A0A6I3S3P6</accession>
<name>A0A6I3S3P6_9BURK</name>
<evidence type="ECO:0000313" key="3">
    <source>
        <dbReference type="Proteomes" id="UP000462362"/>
    </source>
</evidence>
<evidence type="ECO:0000313" key="2">
    <source>
        <dbReference type="EMBL" id="MTU44255.1"/>
    </source>
</evidence>
<dbReference type="AlphaFoldDB" id="A0A6I3S3P6"/>
<evidence type="ECO:0000259" key="1">
    <source>
        <dbReference type="Pfam" id="PF20008"/>
    </source>
</evidence>
<comment type="caution">
    <text evidence="2">The sequence shown here is derived from an EMBL/GenBank/DDBJ whole genome shotgun (WGS) entry which is preliminary data.</text>
</comment>
<gene>
    <name evidence="2" type="ORF">GMD42_11715</name>
</gene>
<organism evidence="2 3">
    <name type="scientific">Parasutterella excrementihominis</name>
    <dbReference type="NCBI Taxonomy" id="487175"/>
    <lineage>
        <taxon>Bacteria</taxon>
        <taxon>Pseudomonadati</taxon>
        <taxon>Pseudomonadota</taxon>
        <taxon>Betaproteobacteria</taxon>
        <taxon>Burkholderiales</taxon>
        <taxon>Sutterellaceae</taxon>
        <taxon>Parasutterella</taxon>
    </lineage>
</organism>
<dbReference type="InterPro" id="IPR045489">
    <property type="entry name" value="DUF6429"/>
</dbReference>
<reference evidence="2 3" key="1">
    <citation type="journal article" date="2019" name="Nat. Med.">
        <title>A library of human gut bacterial isolates paired with longitudinal multiomics data enables mechanistic microbiome research.</title>
        <authorList>
            <person name="Poyet M."/>
            <person name="Groussin M."/>
            <person name="Gibbons S.M."/>
            <person name="Avila-Pacheco J."/>
            <person name="Jiang X."/>
            <person name="Kearney S.M."/>
            <person name="Perrotta A.R."/>
            <person name="Berdy B."/>
            <person name="Zhao S."/>
            <person name="Lieberman T.D."/>
            <person name="Swanson P.K."/>
            <person name="Smith M."/>
            <person name="Roesemann S."/>
            <person name="Alexander J.E."/>
            <person name="Rich S.A."/>
            <person name="Livny J."/>
            <person name="Vlamakis H."/>
            <person name="Clish C."/>
            <person name="Bullock K."/>
            <person name="Deik A."/>
            <person name="Scott J."/>
            <person name="Pierce K.A."/>
            <person name="Xavier R.J."/>
            <person name="Alm E.J."/>
        </authorList>
    </citation>
    <scope>NUCLEOTIDE SEQUENCE [LARGE SCALE GENOMIC DNA]</scope>
    <source>
        <strain evidence="2 3">BIOML-A2</strain>
    </source>
</reference>
<dbReference type="EMBL" id="WNCL01000056">
    <property type="protein sequence ID" value="MTU44255.1"/>
    <property type="molecule type" value="Genomic_DNA"/>
</dbReference>
<sequence>MSRELEEIVLEKTERDKLIDELTLALLYLTSFTEEGKPDVRMSWKSHDWTAMDRLVDDGFIEKPKCMRKHSRVLTNEGIEKAKELLDHVGPSLGFNKKDWTN</sequence>